<evidence type="ECO:0000313" key="1">
    <source>
        <dbReference type="EMBL" id="HJF95080.1"/>
    </source>
</evidence>
<sequence>MIKMISRSFRVFGTKKDLENIFNEFQKNNIVNYYRCGKSDSNKITDITKTDNFGFSLNGSHIGNQYLVIKSDKIVRLDNYKHINQKSNETSIVIDLGGLYAENIILPTTVSTIWYDNESSKKIYNNLKSIIKRYSVSMINGYMILKNAYDKKEQLRFVTISAQSPKEYDLKL</sequence>
<reference evidence="1" key="1">
    <citation type="journal article" date="2021" name="PeerJ">
        <title>Extensive microbial diversity within the chicken gut microbiome revealed by metagenomics and culture.</title>
        <authorList>
            <person name="Gilroy R."/>
            <person name="Ravi A."/>
            <person name="Getino M."/>
            <person name="Pursley I."/>
            <person name="Horton D.L."/>
            <person name="Alikhan N.F."/>
            <person name="Baker D."/>
            <person name="Gharbi K."/>
            <person name="Hall N."/>
            <person name="Watson M."/>
            <person name="Adriaenssens E.M."/>
            <person name="Foster-Nyarko E."/>
            <person name="Jarju S."/>
            <person name="Secka A."/>
            <person name="Antonio M."/>
            <person name="Oren A."/>
            <person name="Chaudhuri R.R."/>
            <person name="La Ragione R."/>
            <person name="Hildebrand F."/>
            <person name="Pallen M.J."/>
        </authorList>
    </citation>
    <scope>NUCLEOTIDE SEQUENCE</scope>
    <source>
        <strain evidence="1">ChiSjej5B23-16112</strain>
    </source>
</reference>
<organism evidence="1 2">
    <name type="scientific">Lachnoclostridium phocaeense</name>
    <dbReference type="NCBI Taxonomy" id="1871021"/>
    <lineage>
        <taxon>Bacteria</taxon>
        <taxon>Bacillati</taxon>
        <taxon>Bacillota</taxon>
        <taxon>Clostridia</taxon>
        <taxon>Lachnospirales</taxon>
        <taxon>Lachnospiraceae</taxon>
    </lineage>
</organism>
<proteinExistence type="predicted"/>
<dbReference type="EMBL" id="DYVY01000162">
    <property type="protein sequence ID" value="HJF95080.1"/>
    <property type="molecule type" value="Genomic_DNA"/>
</dbReference>
<dbReference type="Proteomes" id="UP000769156">
    <property type="component" value="Unassembled WGS sequence"/>
</dbReference>
<dbReference type="AlphaFoldDB" id="A0A921LEJ5"/>
<name>A0A921LEJ5_9FIRM</name>
<comment type="caution">
    <text evidence="1">The sequence shown here is derived from an EMBL/GenBank/DDBJ whole genome shotgun (WGS) entry which is preliminary data.</text>
</comment>
<evidence type="ECO:0000313" key="2">
    <source>
        <dbReference type="Proteomes" id="UP000769156"/>
    </source>
</evidence>
<accession>A0A921LEJ5</accession>
<protein>
    <submittedName>
        <fullName evidence="1">Uncharacterized protein</fullName>
    </submittedName>
</protein>
<reference evidence="1" key="2">
    <citation type="submission" date="2021-09" db="EMBL/GenBank/DDBJ databases">
        <authorList>
            <person name="Gilroy R."/>
        </authorList>
    </citation>
    <scope>NUCLEOTIDE SEQUENCE</scope>
    <source>
        <strain evidence="1">ChiSjej5B23-16112</strain>
    </source>
</reference>
<gene>
    <name evidence="1" type="ORF">K8V82_09890</name>
</gene>